<keyword evidence="3" id="KW-0479">Metal-binding</keyword>
<accession>A0ABD1HU71</accession>
<dbReference type="GO" id="GO:0046872">
    <property type="term" value="F:metal ion binding"/>
    <property type="evidence" value="ECO:0007669"/>
    <property type="project" value="UniProtKB-KW"/>
</dbReference>
<dbReference type="Proteomes" id="UP001567538">
    <property type="component" value="Unassembled WGS sequence"/>
</dbReference>
<dbReference type="InterPro" id="IPR050148">
    <property type="entry name" value="Terpene_synthase-like"/>
</dbReference>
<dbReference type="EMBL" id="JBEAFC010000004">
    <property type="protein sequence ID" value="KAL1560040.1"/>
    <property type="molecule type" value="Genomic_DNA"/>
</dbReference>
<dbReference type="EC" id="4.2.3.-" evidence="6"/>
<evidence type="ECO:0000313" key="7">
    <source>
        <dbReference type="Proteomes" id="UP001567538"/>
    </source>
</evidence>
<evidence type="ECO:0000256" key="3">
    <source>
        <dbReference type="ARBA" id="ARBA00022723"/>
    </source>
</evidence>
<proteinExistence type="predicted"/>
<gene>
    <name evidence="6" type="primary">TPS1</name>
    <name evidence="6" type="ORF">AAHA92_10306</name>
</gene>
<dbReference type="GO" id="GO:0016114">
    <property type="term" value="P:terpenoid biosynthetic process"/>
    <property type="evidence" value="ECO:0007669"/>
    <property type="project" value="UniProtKB-ARBA"/>
</dbReference>
<keyword evidence="7" id="KW-1185">Reference proteome</keyword>
<evidence type="ECO:0000313" key="6">
    <source>
        <dbReference type="EMBL" id="KAL1560040.1"/>
    </source>
</evidence>
<comment type="pathway">
    <text evidence="2">Secondary metabolite biosynthesis; terpenoid biosynthesis.</text>
</comment>
<evidence type="ECO:0000256" key="4">
    <source>
        <dbReference type="ARBA" id="ARBA00023239"/>
    </source>
</evidence>
<dbReference type="PANTHER" id="PTHR31225">
    <property type="entry name" value="OS04G0344100 PROTEIN-RELATED"/>
    <property type="match status" value="1"/>
</dbReference>
<protein>
    <submittedName>
        <fullName evidence="6">Trehalose-6-P synthase/phosphatase complex synthase subunit</fullName>
        <ecNumber evidence="6">4.2.3.-</ecNumber>
    </submittedName>
</protein>
<reference evidence="6 7" key="1">
    <citation type="submission" date="2024-06" db="EMBL/GenBank/DDBJ databases">
        <title>A chromosome level genome sequence of Diviner's sage (Salvia divinorum).</title>
        <authorList>
            <person name="Ford S.A."/>
            <person name="Ro D.-K."/>
            <person name="Ness R.W."/>
            <person name="Phillips M.A."/>
        </authorList>
    </citation>
    <scope>NUCLEOTIDE SEQUENCE [LARGE SCALE GENOMIC DNA]</scope>
    <source>
        <strain evidence="6">SAF-2024a</strain>
        <tissue evidence="6">Leaf</tissue>
    </source>
</reference>
<name>A0ABD1HU71_SALDI</name>
<keyword evidence="4 6" id="KW-0456">Lyase</keyword>
<organism evidence="6 7">
    <name type="scientific">Salvia divinorum</name>
    <name type="common">Maria pastora</name>
    <name type="synonym">Diviner's sage</name>
    <dbReference type="NCBI Taxonomy" id="28513"/>
    <lineage>
        <taxon>Eukaryota</taxon>
        <taxon>Viridiplantae</taxon>
        <taxon>Streptophyta</taxon>
        <taxon>Embryophyta</taxon>
        <taxon>Tracheophyta</taxon>
        <taxon>Spermatophyta</taxon>
        <taxon>Magnoliopsida</taxon>
        <taxon>eudicotyledons</taxon>
        <taxon>Gunneridae</taxon>
        <taxon>Pentapetalae</taxon>
        <taxon>asterids</taxon>
        <taxon>lamiids</taxon>
        <taxon>Lamiales</taxon>
        <taxon>Lamiaceae</taxon>
        <taxon>Nepetoideae</taxon>
        <taxon>Mentheae</taxon>
        <taxon>Salviinae</taxon>
        <taxon>Salvia</taxon>
        <taxon>Salvia subgen. Calosphace</taxon>
    </lineage>
</organism>
<evidence type="ECO:0000256" key="2">
    <source>
        <dbReference type="ARBA" id="ARBA00004721"/>
    </source>
</evidence>
<dbReference type="Pfam" id="PF03936">
    <property type="entry name" value="Terpene_synth_C"/>
    <property type="match status" value="1"/>
</dbReference>
<dbReference type="InterPro" id="IPR005630">
    <property type="entry name" value="Terpene_synthase_metal-bd"/>
</dbReference>
<dbReference type="GO" id="GO:0016829">
    <property type="term" value="F:lyase activity"/>
    <property type="evidence" value="ECO:0007669"/>
    <property type="project" value="UniProtKB-KW"/>
</dbReference>
<feature type="domain" description="Terpene synthase metal-binding" evidence="5">
    <location>
        <begin position="1"/>
        <end position="121"/>
    </location>
</feature>
<dbReference type="InterPro" id="IPR008949">
    <property type="entry name" value="Isoprenoid_synthase_dom_sf"/>
</dbReference>
<sequence>MKKLLQSYFDEVKWLYNDNYIPTLEEYLKVSAISGGYMMLSTTSLVGMGDDQVSKKDFDWIVNEPLIDQESALLARLLDDLVGDEYEEKPSSIHCYMRQYGLSEDDARGQIKQRVKNAWKDMNQGCLESTPASMPILMRVINLARAAQLIYSDGDCYTDPTNRKNG</sequence>
<comment type="cofactor">
    <cofactor evidence="1">
        <name>Mg(2+)</name>
        <dbReference type="ChEBI" id="CHEBI:18420"/>
    </cofactor>
</comment>
<evidence type="ECO:0000259" key="5">
    <source>
        <dbReference type="Pfam" id="PF03936"/>
    </source>
</evidence>
<dbReference type="PANTHER" id="PTHR31225:SF221">
    <property type="entry name" value="(-)-GERMACRENE D SYNTHASE"/>
    <property type="match status" value="1"/>
</dbReference>
<dbReference type="AlphaFoldDB" id="A0ABD1HU71"/>
<comment type="caution">
    <text evidence="6">The sequence shown here is derived from an EMBL/GenBank/DDBJ whole genome shotgun (WGS) entry which is preliminary data.</text>
</comment>
<dbReference type="SUPFAM" id="SSF48576">
    <property type="entry name" value="Terpenoid synthases"/>
    <property type="match status" value="1"/>
</dbReference>
<evidence type="ECO:0000256" key="1">
    <source>
        <dbReference type="ARBA" id="ARBA00001946"/>
    </source>
</evidence>
<dbReference type="Gene3D" id="1.10.600.10">
    <property type="entry name" value="Farnesyl Diphosphate Synthase"/>
    <property type="match status" value="1"/>
</dbReference>